<keyword evidence="2" id="KW-0997">Cell inner membrane</keyword>
<accession>A0ABW6HJK3</accession>
<evidence type="ECO:0000256" key="8">
    <source>
        <dbReference type="ARBA" id="ARBA00022989"/>
    </source>
</evidence>
<dbReference type="InterPro" id="IPR001264">
    <property type="entry name" value="Glyco_trans_51"/>
</dbReference>
<comment type="caution">
    <text evidence="13">The sequence shown here is derived from an EMBL/GenBank/DDBJ whole genome shotgun (WGS) entry which is preliminary data.</text>
</comment>
<reference evidence="13 14" key="1">
    <citation type="submission" date="2024-06" db="EMBL/GenBank/DDBJ databases">
        <title>Flavobacterium spp. isolated from glacier.</title>
        <authorList>
            <person name="Han D."/>
        </authorList>
    </citation>
    <scope>NUCLEOTIDE SEQUENCE [LARGE SCALE GENOMIC DNA]</scope>
    <source>
        <strain evidence="13 14">LB3P45</strain>
    </source>
</reference>
<evidence type="ECO:0000313" key="13">
    <source>
        <dbReference type="EMBL" id="MFE3847030.1"/>
    </source>
</evidence>
<evidence type="ECO:0000256" key="10">
    <source>
        <dbReference type="ARBA" id="ARBA00023316"/>
    </source>
</evidence>
<dbReference type="Pfam" id="PF00912">
    <property type="entry name" value="Transgly"/>
    <property type="match status" value="1"/>
</dbReference>
<protein>
    <submittedName>
        <fullName evidence="13">Transglycosylase domain-containing protein</fullName>
    </submittedName>
</protein>
<keyword evidence="9 11" id="KW-0472">Membrane</keyword>
<sequence length="655" mass="75605">MRTGKQKIILASTILIILFTVLISVFYIFRNAVLQQTIAKVSNTMEMDYNSTFSVKKASFDGFSTLNLSDVVLAPKNADTLFKIQKLTTSVNIWKLLIGDVQLGTLNIQNGFVQLTKKGKTRNFDAFIKKDKQTEISNEKKDYAEFAYRIISKALNLVPTDMILDNLSFRLDDNGKKAMINFQKMRLVDKQLETSIRVQTNTFTQRWKIKGFADPRNKKADIRFFNIDTGAIKVPYFDERYNLKSSFDSIRLNIQNIDRDGDELHVDGFTSIKNLKVNHSKIASKDVVIKNARFDFRFLFGSDFISIDSTSTVQFNKVKFHPYVAYETKKDTVYKLKVVIPKMKAQNFISSLPDGLFTNFQGMEAEGNFDYNLNFSYNKNKPDQLVFDSNINKENLKITKYGKANLNKLNEEFIYRALIKNVLQRPILVGSANSNYTSLNQISPYLRKCVLTTEDPSFFSHHGFINEAFKQSIIKNIKTKKFARGASTISMQLVKNVFLTREKTVSRKLEEILLVYILENNRIASKERMLEVYFNIIEWGPNVYGIGEASRFYFQKSPSELNLKECLYLARIIPSPKKFMYQFNNQGMLKDFAIKQESFLINMMFRRGLLSPDDTIYQSQRIIISGPAQSFLRIKTQDTTQVKIDSLSVDEEFDL</sequence>
<evidence type="ECO:0000256" key="2">
    <source>
        <dbReference type="ARBA" id="ARBA00022519"/>
    </source>
</evidence>
<keyword evidence="8 11" id="KW-1133">Transmembrane helix</keyword>
<evidence type="ECO:0000256" key="1">
    <source>
        <dbReference type="ARBA" id="ARBA00022475"/>
    </source>
</evidence>
<evidence type="ECO:0000259" key="12">
    <source>
        <dbReference type="Pfam" id="PF00912"/>
    </source>
</evidence>
<feature type="transmembrane region" description="Helical" evidence="11">
    <location>
        <begin position="7"/>
        <end position="29"/>
    </location>
</feature>
<evidence type="ECO:0000256" key="11">
    <source>
        <dbReference type="SAM" id="Phobius"/>
    </source>
</evidence>
<evidence type="ECO:0000256" key="7">
    <source>
        <dbReference type="ARBA" id="ARBA00022984"/>
    </source>
</evidence>
<keyword evidence="14" id="KW-1185">Reference proteome</keyword>
<evidence type="ECO:0000256" key="5">
    <source>
        <dbReference type="ARBA" id="ARBA00022692"/>
    </source>
</evidence>
<dbReference type="EMBL" id="JBHZQA010000002">
    <property type="protein sequence ID" value="MFE3847030.1"/>
    <property type="molecule type" value="Genomic_DNA"/>
</dbReference>
<evidence type="ECO:0000256" key="9">
    <source>
        <dbReference type="ARBA" id="ARBA00023136"/>
    </source>
</evidence>
<dbReference type="Proteomes" id="UP001600039">
    <property type="component" value="Unassembled WGS sequence"/>
</dbReference>
<evidence type="ECO:0000256" key="4">
    <source>
        <dbReference type="ARBA" id="ARBA00022679"/>
    </source>
</evidence>
<keyword evidence="1" id="KW-1003">Cell membrane</keyword>
<dbReference type="InterPro" id="IPR011812">
    <property type="entry name" value="Pep_trsgly"/>
</dbReference>
<proteinExistence type="predicted"/>
<evidence type="ECO:0000256" key="3">
    <source>
        <dbReference type="ARBA" id="ARBA00022676"/>
    </source>
</evidence>
<dbReference type="Gene3D" id="1.10.3810.10">
    <property type="entry name" value="Biosynthetic peptidoglycan transglycosylase-like"/>
    <property type="match status" value="1"/>
</dbReference>
<dbReference type="PANTHER" id="PTHR30400">
    <property type="entry name" value="MONOFUNCTIONAL BIOSYNTHETIC PEPTIDOGLYCAN TRANSGLYCOSYLASE"/>
    <property type="match status" value="1"/>
</dbReference>
<dbReference type="PANTHER" id="PTHR30400:SF0">
    <property type="entry name" value="BIOSYNTHETIC PEPTIDOGLYCAN TRANSGLYCOSYLASE"/>
    <property type="match status" value="1"/>
</dbReference>
<keyword evidence="4" id="KW-0808">Transferase</keyword>
<keyword evidence="6" id="KW-0133">Cell shape</keyword>
<keyword evidence="7" id="KW-0573">Peptidoglycan synthesis</keyword>
<dbReference type="RefSeq" id="WP_379856869.1">
    <property type="nucleotide sequence ID" value="NZ_JBHZQA010000002.1"/>
</dbReference>
<feature type="domain" description="Glycosyl transferase family 51" evidence="12">
    <location>
        <begin position="431"/>
        <end position="585"/>
    </location>
</feature>
<keyword evidence="5 11" id="KW-0812">Transmembrane</keyword>
<gene>
    <name evidence="13" type="ORF">ACFX5D_03495</name>
</gene>
<organism evidence="13 14">
    <name type="scientific">Flavobacterium fructosi</name>
    <dbReference type="NCBI Taxonomy" id="3230416"/>
    <lineage>
        <taxon>Bacteria</taxon>
        <taxon>Pseudomonadati</taxon>
        <taxon>Bacteroidota</taxon>
        <taxon>Flavobacteriia</taxon>
        <taxon>Flavobacteriales</taxon>
        <taxon>Flavobacteriaceae</taxon>
        <taxon>Flavobacterium</taxon>
    </lineage>
</organism>
<evidence type="ECO:0000256" key="6">
    <source>
        <dbReference type="ARBA" id="ARBA00022960"/>
    </source>
</evidence>
<dbReference type="InterPro" id="IPR036950">
    <property type="entry name" value="PBP_transglycosylase"/>
</dbReference>
<evidence type="ECO:0000313" key="14">
    <source>
        <dbReference type="Proteomes" id="UP001600039"/>
    </source>
</evidence>
<dbReference type="InterPro" id="IPR023346">
    <property type="entry name" value="Lysozyme-like_dom_sf"/>
</dbReference>
<keyword evidence="3" id="KW-0328">Glycosyltransferase</keyword>
<dbReference type="SUPFAM" id="SSF53955">
    <property type="entry name" value="Lysozyme-like"/>
    <property type="match status" value="1"/>
</dbReference>
<keyword evidence="10" id="KW-0961">Cell wall biogenesis/degradation</keyword>
<name>A0ABW6HJK3_9FLAO</name>